<dbReference type="Pfam" id="PF08281">
    <property type="entry name" value="Sigma70_r4_2"/>
    <property type="match status" value="1"/>
</dbReference>
<dbReference type="InterPro" id="IPR013249">
    <property type="entry name" value="RNA_pol_sigma70_r4_t2"/>
</dbReference>
<dbReference type="GO" id="GO:0003677">
    <property type="term" value="F:DNA binding"/>
    <property type="evidence" value="ECO:0007669"/>
    <property type="project" value="UniProtKB-KW"/>
</dbReference>
<dbReference type="EMBL" id="FOGU01000012">
    <property type="protein sequence ID" value="SES36000.1"/>
    <property type="molecule type" value="Genomic_DNA"/>
</dbReference>
<dbReference type="RefSeq" id="WP_092695869.1">
    <property type="nucleotide sequence ID" value="NZ_CBDDGO010000004.1"/>
</dbReference>
<reference evidence="6 7" key="1">
    <citation type="submission" date="2016-10" db="EMBL/GenBank/DDBJ databases">
        <authorList>
            <person name="de Groot N.N."/>
        </authorList>
    </citation>
    <scope>NUCLEOTIDE SEQUENCE [LARGE SCALE GENOMIC DNA]</scope>
    <source>
        <strain evidence="6 7">DSM 23042</strain>
    </source>
</reference>
<evidence type="ECO:0000313" key="7">
    <source>
        <dbReference type="Proteomes" id="UP000198885"/>
    </source>
</evidence>
<dbReference type="AlphaFoldDB" id="A0A1H9WQ11"/>
<dbReference type="GO" id="GO:0006352">
    <property type="term" value="P:DNA-templated transcription initiation"/>
    <property type="evidence" value="ECO:0007669"/>
    <property type="project" value="InterPro"/>
</dbReference>
<organism evidence="6 7">
    <name type="scientific">Tranquillimonas rosea</name>
    <dbReference type="NCBI Taxonomy" id="641238"/>
    <lineage>
        <taxon>Bacteria</taxon>
        <taxon>Pseudomonadati</taxon>
        <taxon>Pseudomonadota</taxon>
        <taxon>Alphaproteobacteria</taxon>
        <taxon>Rhodobacterales</taxon>
        <taxon>Roseobacteraceae</taxon>
        <taxon>Tranquillimonas</taxon>
    </lineage>
</organism>
<feature type="domain" description="Transcription factor LuxR-like autoinducer-binding" evidence="4">
    <location>
        <begin position="31"/>
        <end position="133"/>
    </location>
</feature>
<dbReference type="SUPFAM" id="SSF46894">
    <property type="entry name" value="C-terminal effector domain of the bipartite response regulators"/>
    <property type="match status" value="1"/>
</dbReference>
<dbReference type="SUPFAM" id="SSF75516">
    <property type="entry name" value="Pheromone-binding domain of LuxR-like quorum-sensing transcription factors"/>
    <property type="match status" value="1"/>
</dbReference>
<evidence type="ECO:0000256" key="2">
    <source>
        <dbReference type="ARBA" id="ARBA00023125"/>
    </source>
</evidence>
<dbReference type="Pfam" id="PF03472">
    <property type="entry name" value="Autoind_bind"/>
    <property type="match status" value="1"/>
</dbReference>
<dbReference type="InterPro" id="IPR005143">
    <property type="entry name" value="TF_LuxR_autoind-bd_dom"/>
</dbReference>
<keyword evidence="2" id="KW-0238">DNA-binding</keyword>
<gene>
    <name evidence="6" type="ORF">SAMN04490244_11253</name>
</gene>
<dbReference type="OrthoDB" id="7826109at2"/>
<sequence length="220" mass="24669">MPDPATEKLFARLDELAPEGYNFGFHIRYSRPALVRNTYRSDWSREYSRRKFILNDPAVVWPLVNDGARRWSEIDMPDPLGVFPAAAEAGYAYGAAFGYGPVESRSLGSIGRGDREFTDAEIAEIEGLVRELHVLTEEREDLRPRQRAALELFASGRTYDAICFDLGISRTALKNRLRGARRVLNAETNTEAAQRAQERGLLGTGSYLGITSGLPRNDRD</sequence>
<dbReference type="Gene3D" id="3.30.450.80">
    <property type="entry name" value="Transcription factor LuxR-like, autoinducer-binding domain"/>
    <property type="match status" value="1"/>
</dbReference>
<evidence type="ECO:0000256" key="3">
    <source>
        <dbReference type="ARBA" id="ARBA00023163"/>
    </source>
</evidence>
<evidence type="ECO:0000259" key="5">
    <source>
        <dbReference type="Pfam" id="PF08281"/>
    </source>
</evidence>
<feature type="domain" description="RNA polymerase sigma factor 70 region 4 type 2" evidence="5">
    <location>
        <begin position="142"/>
        <end position="182"/>
    </location>
</feature>
<dbReference type="GO" id="GO:0016987">
    <property type="term" value="F:sigma factor activity"/>
    <property type="evidence" value="ECO:0007669"/>
    <property type="project" value="InterPro"/>
</dbReference>
<evidence type="ECO:0000256" key="1">
    <source>
        <dbReference type="ARBA" id="ARBA00023015"/>
    </source>
</evidence>
<dbReference type="Gene3D" id="1.10.10.10">
    <property type="entry name" value="Winged helix-like DNA-binding domain superfamily/Winged helix DNA-binding domain"/>
    <property type="match status" value="1"/>
</dbReference>
<protein>
    <submittedName>
        <fullName evidence="6">LuxR family transcriptional regulator</fullName>
    </submittedName>
</protein>
<evidence type="ECO:0000313" key="6">
    <source>
        <dbReference type="EMBL" id="SES36000.1"/>
    </source>
</evidence>
<dbReference type="InterPro" id="IPR036693">
    <property type="entry name" value="TF_LuxR_autoind-bd_dom_sf"/>
</dbReference>
<accession>A0A1H9WQ11</accession>
<keyword evidence="1" id="KW-0805">Transcription regulation</keyword>
<dbReference type="InterPro" id="IPR036388">
    <property type="entry name" value="WH-like_DNA-bd_sf"/>
</dbReference>
<dbReference type="Proteomes" id="UP000198885">
    <property type="component" value="Unassembled WGS sequence"/>
</dbReference>
<evidence type="ECO:0000259" key="4">
    <source>
        <dbReference type="Pfam" id="PF03472"/>
    </source>
</evidence>
<keyword evidence="3" id="KW-0804">Transcription</keyword>
<dbReference type="InterPro" id="IPR016032">
    <property type="entry name" value="Sig_transdc_resp-reg_C-effctor"/>
</dbReference>
<proteinExistence type="predicted"/>
<dbReference type="STRING" id="641238.SAMN04490244_11253"/>
<name>A0A1H9WQ11_9RHOB</name>
<keyword evidence="7" id="KW-1185">Reference proteome</keyword>